<dbReference type="Proteomes" id="UP000054988">
    <property type="component" value="Unassembled WGS sequence"/>
</dbReference>
<dbReference type="Gene3D" id="1.10.630.10">
    <property type="entry name" value="Cytochrome P450"/>
    <property type="match status" value="1"/>
</dbReference>
<comment type="caution">
    <text evidence="9">The sequence shown here is derived from an EMBL/GenBank/DDBJ whole genome shotgun (WGS) entry which is preliminary data.</text>
</comment>
<dbReference type="PANTHER" id="PTHR24306:SF7">
    <property type="entry name" value="AHBB"/>
    <property type="match status" value="1"/>
</dbReference>
<dbReference type="InterPro" id="IPR036396">
    <property type="entry name" value="Cyt_P450_sf"/>
</dbReference>
<feature type="binding site" description="axial binding residue" evidence="7">
    <location>
        <position position="438"/>
    </location>
    <ligand>
        <name>heme</name>
        <dbReference type="ChEBI" id="CHEBI:30413"/>
    </ligand>
    <ligandPart>
        <name>Fe</name>
        <dbReference type="ChEBI" id="CHEBI:18248"/>
    </ligandPart>
</feature>
<evidence type="ECO:0000313" key="10">
    <source>
        <dbReference type="Proteomes" id="UP000054988"/>
    </source>
</evidence>
<evidence type="ECO:0000256" key="5">
    <source>
        <dbReference type="ARBA" id="ARBA00022723"/>
    </source>
</evidence>
<comment type="cofactor">
    <cofactor evidence="1 7">
        <name>heme</name>
        <dbReference type="ChEBI" id="CHEBI:30413"/>
    </cofactor>
</comment>
<keyword evidence="8" id="KW-1133">Transmembrane helix</keyword>
<dbReference type="GO" id="GO:0020037">
    <property type="term" value="F:heme binding"/>
    <property type="evidence" value="ECO:0007669"/>
    <property type="project" value="InterPro"/>
</dbReference>
<dbReference type="eggNOG" id="KOG0684">
    <property type="taxonomic scope" value="Eukaryota"/>
</dbReference>
<proteinExistence type="inferred from homology"/>
<organism evidence="9 10">
    <name type="scientific">Moniliophthora roreri</name>
    <name type="common">Frosty pod rot fungus</name>
    <name type="synonym">Monilia roreri</name>
    <dbReference type="NCBI Taxonomy" id="221103"/>
    <lineage>
        <taxon>Eukaryota</taxon>
        <taxon>Fungi</taxon>
        <taxon>Dikarya</taxon>
        <taxon>Basidiomycota</taxon>
        <taxon>Agaricomycotina</taxon>
        <taxon>Agaricomycetes</taxon>
        <taxon>Agaricomycetidae</taxon>
        <taxon>Agaricales</taxon>
        <taxon>Marasmiineae</taxon>
        <taxon>Marasmiaceae</taxon>
        <taxon>Moniliophthora</taxon>
    </lineage>
</organism>
<dbReference type="InterPro" id="IPR001128">
    <property type="entry name" value="Cyt_P450"/>
</dbReference>
<dbReference type="PRINTS" id="PR00465">
    <property type="entry name" value="EP450IV"/>
</dbReference>
<keyword evidence="4" id="KW-0444">Lipid biosynthesis</keyword>
<dbReference type="PANTHER" id="PTHR24306">
    <property type="match status" value="1"/>
</dbReference>
<dbReference type="InterPro" id="IPR002403">
    <property type="entry name" value="Cyt_P450_E_grp-IV"/>
</dbReference>
<comment type="subcellular location">
    <subcellularLocation>
        <location evidence="2">Endoplasmic reticulum membrane</location>
        <topology evidence="2">Single-pass membrane protein</topology>
    </subcellularLocation>
</comment>
<evidence type="ECO:0000256" key="4">
    <source>
        <dbReference type="ARBA" id="ARBA00022516"/>
    </source>
</evidence>
<keyword evidence="8" id="KW-0472">Membrane</keyword>
<gene>
    <name evidence="9" type="ORF">WG66_1914</name>
</gene>
<dbReference type="Pfam" id="PF00067">
    <property type="entry name" value="p450"/>
    <property type="match status" value="1"/>
</dbReference>
<evidence type="ECO:0000256" key="6">
    <source>
        <dbReference type="ARBA" id="ARBA00023004"/>
    </source>
</evidence>
<dbReference type="GO" id="GO:0004497">
    <property type="term" value="F:monooxygenase activity"/>
    <property type="evidence" value="ECO:0007669"/>
    <property type="project" value="InterPro"/>
</dbReference>
<dbReference type="SUPFAM" id="SSF48264">
    <property type="entry name" value="Cytochrome P450"/>
    <property type="match status" value="1"/>
</dbReference>
<dbReference type="GO" id="GO:0005789">
    <property type="term" value="C:endoplasmic reticulum membrane"/>
    <property type="evidence" value="ECO:0007669"/>
    <property type="project" value="UniProtKB-SubCell"/>
</dbReference>
<evidence type="ECO:0000256" key="3">
    <source>
        <dbReference type="ARBA" id="ARBA00010617"/>
    </source>
</evidence>
<dbReference type="AlphaFoldDB" id="A0A0W0GAK2"/>
<evidence type="ECO:0000256" key="1">
    <source>
        <dbReference type="ARBA" id="ARBA00001971"/>
    </source>
</evidence>
<evidence type="ECO:0000256" key="7">
    <source>
        <dbReference type="PIRSR" id="PIRSR602403-1"/>
    </source>
</evidence>
<dbReference type="GO" id="GO:0016705">
    <property type="term" value="F:oxidoreductase activity, acting on paired donors, with incorporation or reduction of molecular oxygen"/>
    <property type="evidence" value="ECO:0007669"/>
    <property type="project" value="InterPro"/>
</dbReference>
<keyword evidence="6 7" id="KW-0408">Iron</keyword>
<evidence type="ECO:0000313" key="9">
    <source>
        <dbReference type="EMBL" id="KTB45567.1"/>
    </source>
</evidence>
<dbReference type="GO" id="GO:0005506">
    <property type="term" value="F:iron ion binding"/>
    <property type="evidence" value="ECO:0007669"/>
    <property type="project" value="InterPro"/>
</dbReference>
<sequence length="501" mass="56436">MLDFISNLTTIFFIFALAIFYLRLPSTPLPKVKSYASQPPLVPSLLPWLGHALSLLRSPPAIFKQCRERYGSIYKLAIPGRRLVLVSDPIAIASLQVKSPKEIGYFEYQKIGPITGIMDEARVSLIFEVLHRRVFALASHGMSNQNLSQLTTSADRVLLRRFQGIAVSDAVVELPLQEFVGSNLYAATVMAFFGPHFSPESWSDFAHLDRNMYYLLNWIPFHGKEGREARSRVVSHIDGYLKTAWSQDEGQLEGVPDFVSNMVGEMVKSGLSLHEQTTALLMILWGMNGNVIQVVFWTLSYLMAEPDILKRVTADIRNAVAETVNDVEDLLSAEPAVLDQPRFKLLDSLFQETMRLCLHPTSIREALCDTVIAASDNRLFSILKGEQIIVDIRGLHLDPSFFPEPEKFKFDRFLHLDGYPEWQGVKTFVPWGGGLSMCKGRNYARHIYKIFLILCLDMFDIEVPPEGLPLPAVGEKALTVPMLPTYDTPTIRLRASSRIST</sequence>
<reference evidence="9 10" key="1">
    <citation type="submission" date="2015-12" db="EMBL/GenBank/DDBJ databases">
        <title>Draft genome sequence of Moniliophthora roreri, the causal agent of frosty pod rot of cacao.</title>
        <authorList>
            <person name="Aime M.C."/>
            <person name="Diaz-Valderrama J.R."/>
            <person name="Kijpornyongpan T."/>
            <person name="Phillips-Mora W."/>
        </authorList>
    </citation>
    <scope>NUCLEOTIDE SEQUENCE [LARGE SCALE GENOMIC DNA]</scope>
    <source>
        <strain evidence="9 10">MCA 2952</strain>
    </source>
</reference>
<evidence type="ECO:0000256" key="8">
    <source>
        <dbReference type="SAM" id="Phobius"/>
    </source>
</evidence>
<evidence type="ECO:0000256" key="2">
    <source>
        <dbReference type="ARBA" id="ARBA00004389"/>
    </source>
</evidence>
<keyword evidence="4" id="KW-0443">Lipid metabolism</keyword>
<evidence type="ECO:0008006" key="11">
    <source>
        <dbReference type="Google" id="ProtNLM"/>
    </source>
</evidence>
<accession>A0A0W0GAK2</accession>
<keyword evidence="5 7" id="KW-0479">Metal-binding</keyword>
<name>A0A0W0GAK2_MONRR</name>
<dbReference type="EMBL" id="LATX01000668">
    <property type="protein sequence ID" value="KTB45567.1"/>
    <property type="molecule type" value="Genomic_DNA"/>
</dbReference>
<keyword evidence="7" id="KW-0349">Heme</keyword>
<keyword evidence="8" id="KW-0812">Transmembrane</keyword>
<protein>
    <recommendedName>
        <fullName evidence="11">Cytochrome p450</fullName>
    </recommendedName>
</protein>
<feature type="transmembrane region" description="Helical" evidence="8">
    <location>
        <begin position="6"/>
        <end position="24"/>
    </location>
</feature>
<comment type="similarity">
    <text evidence="3">Belongs to the cytochrome P450 family.</text>
</comment>